<dbReference type="OrthoDB" id="2752889at2759"/>
<dbReference type="Proteomes" id="UP000015241">
    <property type="component" value="Unassembled WGS sequence"/>
</dbReference>
<dbReference type="eggNOG" id="ENOG502STB8">
    <property type="taxonomic scope" value="Eukaryota"/>
</dbReference>
<feature type="transmembrane region" description="Helical" evidence="1">
    <location>
        <begin position="60"/>
        <end position="81"/>
    </location>
</feature>
<keyword evidence="1" id="KW-0812">Transmembrane</keyword>
<evidence type="ECO:0000313" key="2">
    <source>
        <dbReference type="EMBL" id="EPS96066.1"/>
    </source>
</evidence>
<evidence type="ECO:0000313" key="3">
    <source>
        <dbReference type="Proteomes" id="UP000015241"/>
    </source>
</evidence>
<feature type="transmembrane region" description="Helical" evidence="1">
    <location>
        <begin position="20"/>
        <end position="40"/>
    </location>
</feature>
<protein>
    <submittedName>
        <fullName evidence="2">Uncharacterized protein</fullName>
    </submittedName>
</protein>
<organism evidence="2 3">
    <name type="scientific">Fomitopsis schrenkii</name>
    <name type="common">Brown rot fungus</name>
    <dbReference type="NCBI Taxonomy" id="2126942"/>
    <lineage>
        <taxon>Eukaryota</taxon>
        <taxon>Fungi</taxon>
        <taxon>Dikarya</taxon>
        <taxon>Basidiomycota</taxon>
        <taxon>Agaricomycotina</taxon>
        <taxon>Agaricomycetes</taxon>
        <taxon>Polyporales</taxon>
        <taxon>Fomitopsis</taxon>
    </lineage>
</organism>
<keyword evidence="3" id="KW-1185">Reference proteome</keyword>
<keyword evidence="1" id="KW-0472">Membrane</keyword>
<dbReference type="HOGENOM" id="CLU_146838_0_0_1"/>
<sequence>MPAISEPWTRRRILSVATRVLFFLPWCVAVGGAILLSPYHLDLVAFKTGYLSYERGPHRFGYWAQCAHQHVVIFLAFLAVCAWWNMRYGTWAVAAVLAGTVYAWHDFKVDLTVPLGDDQRQSLYLALTKVYLQDDFVMHVPVKRAIRVD</sequence>
<keyword evidence="1" id="KW-1133">Transmembrane helix</keyword>
<proteinExistence type="predicted"/>
<accession>S8DS35</accession>
<dbReference type="InParanoid" id="S8DS35"/>
<reference evidence="2 3" key="1">
    <citation type="journal article" date="2012" name="Science">
        <title>The Paleozoic origin of enzymatic lignin decomposition reconstructed from 31 fungal genomes.</title>
        <authorList>
            <person name="Floudas D."/>
            <person name="Binder M."/>
            <person name="Riley R."/>
            <person name="Barry K."/>
            <person name="Blanchette R.A."/>
            <person name="Henrissat B."/>
            <person name="Martinez A.T."/>
            <person name="Otillar R."/>
            <person name="Spatafora J.W."/>
            <person name="Yadav J.S."/>
            <person name="Aerts A."/>
            <person name="Benoit I."/>
            <person name="Boyd A."/>
            <person name="Carlson A."/>
            <person name="Copeland A."/>
            <person name="Coutinho P.M."/>
            <person name="de Vries R.P."/>
            <person name="Ferreira P."/>
            <person name="Findley K."/>
            <person name="Foster B."/>
            <person name="Gaskell J."/>
            <person name="Glotzer D."/>
            <person name="Gorecki P."/>
            <person name="Heitman J."/>
            <person name="Hesse C."/>
            <person name="Hori C."/>
            <person name="Igarashi K."/>
            <person name="Jurgens J.A."/>
            <person name="Kallen N."/>
            <person name="Kersten P."/>
            <person name="Kohler A."/>
            <person name="Kuees U."/>
            <person name="Kumar T.K.A."/>
            <person name="Kuo A."/>
            <person name="LaButti K."/>
            <person name="Larrondo L.F."/>
            <person name="Lindquist E."/>
            <person name="Ling A."/>
            <person name="Lombard V."/>
            <person name="Lucas S."/>
            <person name="Lundell T."/>
            <person name="Martin R."/>
            <person name="McLaughlin D.J."/>
            <person name="Morgenstern I."/>
            <person name="Morin E."/>
            <person name="Murat C."/>
            <person name="Nagy L.G."/>
            <person name="Nolan M."/>
            <person name="Ohm R.A."/>
            <person name="Patyshakuliyeva A."/>
            <person name="Rokas A."/>
            <person name="Ruiz-Duenas F.J."/>
            <person name="Sabat G."/>
            <person name="Salamov A."/>
            <person name="Samejima M."/>
            <person name="Schmutz J."/>
            <person name="Slot J.C."/>
            <person name="St John F."/>
            <person name="Stenlid J."/>
            <person name="Sun H."/>
            <person name="Sun S."/>
            <person name="Syed K."/>
            <person name="Tsang A."/>
            <person name="Wiebenga A."/>
            <person name="Young D."/>
            <person name="Pisabarro A."/>
            <person name="Eastwood D.C."/>
            <person name="Martin F."/>
            <person name="Cullen D."/>
            <person name="Grigoriev I.V."/>
            <person name="Hibbett D.S."/>
        </authorList>
    </citation>
    <scope>NUCLEOTIDE SEQUENCE</scope>
    <source>
        <strain evidence="3">FP-58527</strain>
    </source>
</reference>
<gene>
    <name evidence="2" type="ORF">FOMPIDRAFT_1025542</name>
</gene>
<dbReference type="EMBL" id="KE504195">
    <property type="protein sequence ID" value="EPS96066.1"/>
    <property type="molecule type" value="Genomic_DNA"/>
</dbReference>
<dbReference type="AlphaFoldDB" id="S8DS35"/>
<evidence type="ECO:0000256" key="1">
    <source>
        <dbReference type="SAM" id="Phobius"/>
    </source>
</evidence>
<name>S8DS35_FOMSC</name>
<feature type="transmembrane region" description="Helical" evidence="1">
    <location>
        <begin position="88"/>
        <end position="105"/>
    </location>
</feature>